<feature type="domain" description="ORC1/DEAH AAA+ ATPase" evidence="1">
    <location>
        <begin position="103"/>
        <end position="222"/>
    </location>
</feature>
<dbReference type="HOGENOM" id="CLU_894015_0_0_10"/>
<proteinExistence type="predicted"/>
<dbReference type="PANTHER" id="PTHR35894">
    <property type="entry name" value="GENERAL SECRETION PATHWAY PROTEIN A-RELATED"/>
    <property type="match status" value="1"/>
</dbReference>
<evidence type="ECO:0000259" key="1">
    <source>
        <dbReference type="Pfam" id="PF13401"/>
    </source>
</evidence>
<dbReference type="GO" id="GO:0016887">
    <property type="term" value="F:ATP hydrolysis activity"/>
    <property type="evidence" value="ECO:0007669"/>
    <property type="project" value="InterPro"/>
</dbReference>
<dbReference type="Proteomes" id="UP000006241">
    <property type="component" value="Unassembled WGS sequence"/>
</dbReference>
<protein>
    <recommendedName>
        <fullName evidence="1">ORC1/DEAH AAA+ ATPase domain-containing protein</fullName>
    </recommendedName>
</protein>
<dbReference type="SUPFAM" id="SSF52540">
    <property type="entry name" value="P-loop containing nucleoside triphosphate hydrolases"/>
    <property type="match status" value="1"/>
</dbReference>
<dbReference type="InterPro" id="IPR049945">
    <property type="entry name" value="AAA_22"/>
</dbReference>
<dbReference type="RefSeq" id="WP_003003627.1">
    <property type="nucleotide sequence ID" value="NZ_GG668630.1"/>
</dbReference>
<name>C2G3M1_SPHSI</name>
<dbReference type="Gene3D" id="3.40.50.300">
    <property type="entry name" value="P-loop containing nucleotide triphosphate hydrolases"/>
    <property type="match status" value="1"/>
</dbReference>
<dbReference type="AlphaFoldDB" id="C2G3M1"/>
<gene>
    <name evidence="2" type="ORF">HMPREF0765_4177</name>
</gene>
<dbReference type="PANTHER" id="PTHR35894:SF1">
    <property type="entry name" value="PHOSPHORIBULOKINASE _ URIDINE KINASE FAMILY"/>
    <property type="match status" value="1"/>
</dbReference>
<dbReference type="EMBL" id="ACHB01000092">
    <property type="protein sequence ID" value="EEI90226.1"/>
    <property type="molecule type" value="Genomic_DNA"/>
</dbReference>
<dbReference type="InterPro" id="IPR027417">
    <property type="entry name" value="P-loop_NTPase"/>
</dbReference>
<sequence length="311" mass="36203">MMTDELKNKIITALEIYIRDNNLNQDDIVVHSGVNARYLIEMRRGNYSLKTKDKEVLIADKYFKRIADLISYQTEKQYWQTQATPQLKEILANLQEAKDHGIVTVLIGETGSGKTFSLELFKSKYRSEVFSIKVGSSDNLADIVDKMMTELRLTSERKTKSAKVRQIANYMKMLSENGFDPLFAFDESEYMKQPALCSFKELVDYLNKWCSLVLLGTSQLTENIDKLRKKNKAGIPQLYRRIKFRIRHLSPIDKRFRIFLKEMDKETAKWLQDNCDNYGELHDVMVAVLREADRTGKPMNLEFLKIVLGQQ</sequence>
<organism evidence="2 3">
    <name type="scientific">Sphingobacterium spiritivorum ATCC 33300</name>
    <dbReference type="NCBI Taxonomy" id="525372"/>
    <lineage>
        <taxon>Bacteria</taxon>
        <taxon>Pseudomonadati</taxon>
        <taxon>Bacteroidota</taxon>
        <taxon>Sphingobacteriia</taxon>
        <taxon>Sphingobacteriales</taxon>
        <taxon>Sphingobacteriaceae</taxon>
        <taxon>Sphingobacterium</taxon>
    </lineage>
</organism>
<evidence type="ECO:0000313" key="3">
    <source>
        <dbReference type="Proteomes" id="UP000006241"/>
    </source>
</evidence>
<evidence type="ECO:0000313" key="2">
    <source>
        <dbReference type="EMBL" id="EEI90226.1"/>
    </source>
</evidence>
<comment type="caution">
    <text evidence="2">The sequence shown here is derived from an EMBL/GenBank/DDBJ whole genome shotgun (WGS) entry which is preliminary data.</text>
</comment>
<accession>C2G3M1</accession>
<reference evidence="2 3" key="1">
    <citation type="submission" date="2009-01" db="EMBL/GenBank/DDBJ databases">
        <authorList>
            <person name="Qin X."/>
            <person name="Bachman B."/>
            <person name="Battles P."/>
            <person name="Bell A."/>
            <person name="Bess C."/>
            <person name="Bickham C."/>
            <person name="Chaboub L."/>
            <person name="Chen D."/>
            <person name="Coyle M."/>
            <person name="Deiros D.R."/>
            <person name="Dinh H."/>
            <person name="Forbes L."/>
            <person name="Fowler G."/>
            <person name="Francisco L."/>
            <person name="Fu Q."/>
            <person name="Gubbala S."/>
            <person name="Hale W."/>
            <person name="Han Y."/>
            <person name="Hemphill L."/>
            <person name="Highlander S.K."/>
            <person name="Hirani K."/>
            <person name="Hogues M."/>
            <person name="Jackson L."/>
            <person name="Jakkamsetti A."/>
            <person name="Javaid M."/>
            <person name="Jiang H."/>
            <person name="Korchina V."/>
            <person name="Kovar C."/>
            <person name="Lara F."/>
            <person name="Lee S."/>
            <person name="Mata R."/>
            <person name="Mathew T."/>
            <person name="Moen C."/>
            <person name="Morales K."/>
            <person name="Munidasa M."/>
            <person name="Nazareth L."/>
            <person name="Ngo R."/>
            <person name="Nguyen L."/>
            <person name="Okwuonu G."/>
            <person name="Ongeri F."/>
            <person name="Patil S."/>
            <person name="Petrosino J."/>
            <person name="Pham C."/>
            <person name="Pham P."/>
            <person name="Pu L.-L."/>
            <person name="Puazo M."/>
            <person name="Raj R."/>
            <person name="Reid J."/>
            <person name="Rouhana J."/>
            <person name="Saada N."/>
            <person name="Shang Y."/>
            <person name="Simmons D."/>
            <person name="Thornton R."/>
            <person name="Warren J."/>
            <person name="Weissenberger G."/>
            <person name="Zhang J."/>
            <person name="Zhang L."/>
            <person name="Zhou C."/>
            <person name="Zhu D."/>
            <person name="Muzny D."/>
            <person name="Worley K."/>
            <person name="Gibbs R."/>
        </authorList>
    </citation>
    <scope>NUCLEOTIDE SEQUENCE [LARGE SCALE GENOMIC DNA]</scope>
    <source>
        <strain evidence="2 3">ATCC 33300</strain>
    </source>
</reference>
<dbReference type="InterPro" id="IPR052026">
    <property type="entry name" value="ExeA_AAA_ATPase_DNA-bind"/>
</dbReference>
<dbReference type="Pfam" id="PF13401">
    <property type="entry name" value="AAA_22"/>
    <property type="match status" value="1"/>
</dbReference>